<comment type="similarity">
    <text evidence="1">Belongs to the LysR transcriptional regulatory family.</text>
</comment>
<dbReference type="Pfam" id="PF00126">
    <property type="entry name" value="HTH_1"/>
    <property type="match status" value="1"/>
</dbReference>
<dbReference type="GO" id="GO:0003700">
    <property type="term" value="F:DNA-binding transcription factor activity"/>
    <property type="evidence" value="ECO:0007669"/>
    <property type="project" value="InterPro"/>
</dbReference>
<dbReference type="FunFam" id="1.10.10.10:FF:000001">
    <property type="entry name" value="LysR family transcriptional regulator"/>
    <property type="match status" value="1"/>
</dbReference>
<sequence>MNLRDLRYLLAVAQHRHFGRAAAACHVSQPTLSSQVAKLEARLGAPLFERTNKWVAPTPLGEEVLVHAARAVAEADAIVALAGARDPLAGPLTLGVIPTLGPYLMPRIFAPLRQRCPALTLELWEDTTDAVVERLRRRQLDAALIATPVAGDDLVERPLFQEGFLAALPPGHALADSGEAVDEAALAADLLVLADGHCLRDQALAACARPDPGGWSLRATSLETLLNMVAAGYGTTLVPALAAQVHAGRQDVAFRPLAGAAAGRLIRLVSRATFTRQPALDALAGLVHSARPQNTDDARRKG</sequence>
<dbReference type="SUPFAM" id="SSF46785">
    <property type="entry name" value="Winged helix' DNA-binding domain"/>
    <property type="match status" value="1"/>
</dbReference>
<dbReference type="SUPFAM" id="SSF53850">
    <property type="entry name" value="Periplasmic binding protein-like II"/>
    <property type="match status" value="1"/>
</dbReference>
<dbReference type="InterPro" id="IPR036390">
    <property type="entry name" value="WH_DNA-bd_sf"/>
</dbReference>
<keyword evidence="5" id="KW-0804">Transcription</keyword>
<dbReference type="EMBL" id="VITR01000006">
    <property type="protein sequence ID" value="TWB42705.1"/>
    <property type="molecule type" value="Genomic_DNA"/>
</dbReference>
<keyword evidence="4" id="KW-0010">Activator</keyword>
<evidence type="ECO:0000256" key="5">
    <source>
        <dbReference type="ARBA" id="ARBA00023163"/>
    </source>
</evidence>
<dbReference type="Proteomes" id="UP000315751">
    <property type="component" value="Unassembled WGS sequence"/>
</dbReference>
<proteinExistence type="inferred from homology"/>
<dbReference type="GO" id="GO:0003677">
    <property type="term" value="F:DNA binding"/>
    <property type="evidence" value="ECO:0007669"/>
    <property type="project" value="UniProtKB-KW"/>
</dbReference>
<accession>A0A560H8P7</accession>
<dbReference type="PRINTS" id="PR00039">
    <property type="entry name" value="HTHLYSR"/>
</dbReference>
<dbReference type="GO" id="GO:0032993">
    <property type="term" value="C:protein-DNA complex"/>
    <property type="evidence" value="ECO:0007669"/>
    <property type="project" value="TreeGrafter"/>
</dbReference>
<protein>
    <submittedName>
        <fullName evidence="7">LysR family hydrogen peroxide-inducible transcriptional activator</fullName>
    </submittedName>
</protein>
<dbReference type="PROSITE" id="PS50931">
    <property type="entry name" value="HTH_LYSR"/>
    <property type="match status" value="1"/>
</dbReference>
<dbReference type="PANTHER" id="PTHR30346">
    <property type="entry name" value="TRANSCRIPTIONAL DUAL REGULATOR HCAR-RELATED"/>
    <property type="match status" value="1"/>
</dbReference>
<gene>
    <name evidence="7" type="ORF">FBZ90_106307</name>
</gene>
<evidence type="ECO:0000259" key="6">
    <source>
        <dbReference type="PROSITE" id="PS50931"/>
    </source>
</evidence>
<comment type="caution">
    <text evidence="7">The sequence shown here is derived from an EMBL/GenBank/DDBJ whole genome shotgun (WGS) entry which is preliminary data.</text>
</comment>
<dbReference type="RefSeq" id="WP_145732536.1">
    <property type="nucleotide sequence ID" value="NZ_VITR01000006.1"/>
</dbReference>
<dbReference type="CDD" id="cd08411">
    <property type="entry name" value="PBP2_OxyR"/>
    <property type="match status" value="1"/>
</dbReference>
<feature type="domain" description="HTH lysR-type" evidence="6">
    <location>
        <begin position="1"/>
        <end position="58"/>
    </location>
</feature>
<dbReference type="Pfam" id="PF03466">
    <property type="entry name" value="LysR_substrate"/>
    <property type="match status" value="1"/>
</dbReference>
<dbReference type="InterPro" id="IPR005119">
    <property type="entry name" value="LysR_subst-bd"/>
</dbReference>
<evidence type="ECO:0000256" key="2">
    <source>
        <dbReference type="ARBA" id="ARBA00023015"/>
    </source>
</evidence>
<dbReference type="OrthoDB" id="9775392at2"/>
<keyword evidence="8" id="KW-1185">Reference proteome</keyword>
<keyword evidence="3" id="KW-0238">DNA-binding</keyword>
<dbReference type="AlphaFoldDB" id="A0A560H8P7"/>
<dbReference type="InterPro" id="IPR036388">
    <property type="entry name" value="WH-like_DNA-bd_sf"/>
</dbReference>
<keyword evidence="2" id="KW-0805">Transcription regulation</keyword>
<evidence type="ECO:0000313" key="7">
    <source>
        <dbReference type="EMBL" id="TWB42705.1"/>
    </source>
</evidence>
<dbReference type="Gene3D" id="1.10.10.10">
    <property type="entry name" value="Winged helix-like DNA-binding domain superfamily/Winged helix DNA-binding domain"/>
    <property type="match status" value="1"/>
</dbReference>
<dbReference type="PANTHER" id="PTHR30346:SF26">
    <property type="entry name" value="HYDROGEN PEROXIDE-INDUCIBLE GENES ACTIVATOR"/>
    <property type="match status" value="1"/>
</dbReference>
<evidence type="ECO:0000313" key="8">
    <source>
        <dbReference type="Proteomes" id="UP000315751"/>
    </source>
</evidence>
<dbReference type="Gene3D" id="3.40.190.10">
    <property type="entry name" value="Periplasmic binding protein-like II"/>
    <property type="match status" value="2"/>
</dbReference>
<evidence type="ECO:0000256" key="1">
    <source>
        <dbReference type="ARBA" id="ARBA00009437"/>
    </source>
</evidence>
<evidence type="ECO:0000256" key="3">
    <source>
        <dbReference type="ARBA" id="ARBA00023125"/>
    </source>
</evidence>
<name>A0A560H8P7_9PROT</name>
<organism evidence="7 8">
    <name type="scientific">Nitrospirillum amazonense</name>
    <dbReference type="NCBI Taxonomy" id="28077"/>
    <lineage>
        <taxon>Bacteria</taxon>
        <taxon>Pseudomonadati</taxon>
        <taxon>Pseudomonadota</taxon>
        <taxon>Alphaproteobacteria</taxon>
        <taxon>Rhodospirillales</taxon>
        <taxon>Azospirillaceae</taxon>
        <taxon>Nitrospirillum</taxon>
    </lineage>
</organism>
<dbReference type="InterPro" id="IPR000847">
    <property type="entry name" value="LysR_HTH_N"/>
</dbReference>
<reference evidence="7 8" key="1">
    <citation type="submission" date="2019-06" db="EMBL/GenBank/DDBJ databases">
        <title>Genomic Encyclopedia of Type Strains, Phase IV (KMG-V): Genome sequencing to study the core and pangenomes of soil and plant-associated prokaryotes.</title>
        <authorList>
            <person name="Whitman W."/>
        </authorList>
    </citation>
    <scope>NUCLEOTIDE SEQUENCE [LARGE SCALE GENOMIC DNA]</scope>
    <source>
        <strain evidence="7 8">BR 11622</strain>
    </source>
</reference>
<evidence type="ECO:0000256" key="4">
    <source>
        <dbReference type="ARBA" id="ARBA00023159"/>
    </source>
</evidence>